<dbReference type="InterPro" id="IPR020084">
    <property type="entry name" value="NUDIX_hydrolase_CS"/>
</dbReference>
<feature type="domain" description="Nudix hydrolase" evidence="3">
    <location>
        <begin position="9"/>
        <end position="142"/>
    </location>
</feature>
<dbReference type="Gene3D" id="3.90.79.10">
    <property type="entry name" value="Nucleoside Triphosphate Pyrophosphohydrolase"/>
    <property type="match status" value="1"/>
</dbReference>
<evidence type="ECO:0000259" key="3">
    <source>
        <dbReference type="PROSITE" id="PS51462"/>
    </source>
</evidence>
<comment type="similarity">
    <text evidence="2">Belongs to the Nudix hydrolase family.</text>
</comment>
<proteinExistence type="inferred from homology"/>
<organism evidence="4 5">
    <name type="scientific">Candidatus Woesebacteria bacterium GW2011_GWA1_37_8</name>
    <dbReference type="NCBI Taxonomy" id="1618546"/>
    <lineage>
        <taxon>Bacteria</taxon>
        <taxon>Candidatus Woeseibacteriota</taxon>
    </lineage>
</organism>
<name>A0A0G0K445_9BACT</name>
<gene>
    <name evidence="4" type="ORF">US62_C0040G0003</name>
</gene>
<dbReference type="SUPFAM" id="SSF55811">
    <property type="entry name" value="Nudix"/>
    <property type="match status" value="1"/>
</dbReference>
<evidence type="ECO:0000256" key="1">
    <source>
        <dbReference type="ARBA" id="ARBA00022801"/>
    </source>
</evidence>
<reference evidence="4 5" key="1">
    <citation type="journal article" date="2015" name="Nature">
        <title>rRNA introns, odd ribosomes, and small enigmatic genomes across a large radiation of phyla.</title>
        <authorList>
            <person name="Brown C.T."/>
            <person name="Hug L.A."/>
            <person name="Thomas B.C."/>
            <person name="Sharon I."/>
            <person name="Castelle C.J."/>
            <person name="Singh A."/>
            <person name="Wilkins M.J."/>
            <person name="Williams K.H."/>
            <person name="Banfield J.F."/>
        </authorList>
    </citation>
    <scope>NUCLEOTIDE SEQUENCE [LARGE SCALE GENOMIC DNA]</scope>
</reference>
<dbReference type="Proteomes" id="UP000034603">
    <property type="component" value="Unassembled WGS sequence"/>
</dbReference>
<dbReference type="Pfam" id="PF00293">
    <property type="entry name" value="NUDIX"/>
    <property type="match status" value="1"/>
</dbReference>
<evidence type="ECO:0000256" key="2">
    <source>
        <dbReference type="RuleBase" id="RU003476"/>
    </source>
</evidence>
<dbReference type="PANTHER" id="PTHR43736">
    <property type="entry name" value="ADP-RIBOSE PYROPHOSPHATASE"/>
    <property type="match status" value="1"/>
</dbReference>
<evidence type="ECO:0000313" key="4">
    <source>
        <dbReference type="EMBL" id="KKQ43859.1"/>
    </source>
</evidence>
<dbReference type="PRINTS" id="PR00502">
    <property type="entry name" value="NUDIXFAMILY"/>
</dbReference>
<protein>
    <submittedName>
        <fullName evidence="4">NUDIX hydrolase</fullName>
    </submittedName>
</protein>
<dbReference type="EMBL" id="LBTR01000040">
    <property type="protein sequence ID" value="KKQ43859.1"/>
    <property type="molecule type" value="Genomic_DNA"/>
</dbReference>
<sequence length="143" mass="16437">MNKTTTYTPYIIPVSVKGVVFDGGKVWLRQNERNEWELPGGKLDEGEQPEQTIKRELQEELGFETDVKDIIQSYLYIIKTSNDESRGVLVISYLCQILKKTGKFEINSEAGPSKFKQFSLEEIKDLNIPEFYKKAILKASKLN</sequence>
<accession>A0A0G0K445</accession>
<comment type="caution">
    <text evidence="4">The sequence shown here is derived from an EMBL/GenBank/DDBJ whole genome shotgun (WGS) entry which is preliminary data.</text>
</comment>
<dbReference type="PROSITE" id="PS51462">
    <property type="entry name" value="NUDIX"/>
    <property type="match status" value="1"/>
</dbReference>
<dbReference type="GO" id="GO:0016787">
    <property type="term" value="F:hydrolase activity"/>
    <property type="evidence" value="ECO:0007669"/>
    <property type="project" value="UniProtKB-KW"/>
</dbReference>
<evidence type="ECO:0000313" key="5">
    <source>
        <dbReference type="Proteomes" id="UP000034603"/>
    </source>
</evidence>
<dbReference type="InterPro" id="IPR000086">
    <property type="entry name" value="NUDIX_hydrolase_dom"/>
</dbReference>
<dbReference type="InterPro" id="IPR020476">
    <property type="entry name" value="Nudix_hydrolase"/>
</dbReference>
<dbReference type="PANTHER" id="PTHR43736:SF1">
    <property type="entry name" value="DIHYDRONEOPTERIN TRIPHOSPHATE DIPHOSPHATASE"/>
    <property type="match status" value="1"/>
</dbReference>
<dbReference type="PROSITE" id="PS00893">
    <property type="entry name" value="NUDIX_BOX"/>
    <property type="match status" value="1"/>
</dbReference>
<dbReference type="InterPro" id="IPR015797">
    <property type="entry name" value="NUDIX_hydrolase-like_dom_sf"/>
</dbReference>
<keyword evidence="1 2" id="KW-0378">Hydrolase</keyword>
<dbReference type="AlphaFoldDB" id="A0A0G0K445"/>